<evidence type="ECO:0000259" key="11">
    <source>
        <dbReference type="PROSITE" id="PS50109"/>
    </source>
</evidence>
<evidence type="ECO:0000256" key="2">
    <source>
        <dbReference type="ARBA" id="ARBA00004236"/>
    </source>
</evidence>
<dbReference type="Pfam" id="PF02518">
    <property type="entry name" value="HATPase_c"/>
    <property type="match status" value="1"/>
</dbReference>
<evidence type="ECO:0000256" key="6">
    <source>
        <dbReference type="ARBA" id="ARBA00022692"/>
    </source>
</evidence>
<keyword evidence="7 13" id="KW-0418">Kinase</keyword>
<dbReference type="InterPro" id="IPR050428">
    <property type="entry name" value="TCS_sensor_his_kinase"/>
</dbReference>
<comment type="subcellular location">
    <subcellularLocation>
        <location evidence="2">Cell membrane</location>
    </subcellularLocation>
</comment>
<comment type="catalytic activity">
    <reaction evidence="1">
        <text>ATP + protein L-histidine = ADP + protein N-phospho-L-histidine.</text>
        <dbReference type="EC" id="2.7.13.3"/>
    </reaction>
</comment>
<feature type="transmembrane region" description="Helical" evidence="10">
    <location>
        <begin position="82"/>
        <end position="106"/>
    </location>
</feature>
<dbReference type="RefSeq" id="WP_377551446.1">
    <property type="nucleotide sequence ID" value="NZ_JBHSBN010000027.1"/>
</dbReference>
<dbReference type="InterPro" id="IPR036097">
    <property type="entry name" value="HisK_dim/P_sf"/>
</dbReference>
<evidence type="ECO:0000313" key="13">
    <source>
        <dbReference type="EMBL" id="MFC4109713.1"/>
    </source>
</evidence>
<dbReference type="Gene3D" id="1.10.287.130">
    <property type="match status" value="1"/>
</dbReference>
<dbReference type="InterPro" id="IPR003660">
    <property type="entry name" value="HAMP_dom"/>
</dbReference>
<dbReference type="SUPFAM" id="SSF47384">
    <property type="entry name" value="Homodimeric domain of signal transducing histidine kinase"/>
    <property type="match status" value="1"/>
</dbReference>
<dbReference type="PANTHER" id="PTHR45436:SF5">
    <property type="entry name" value="SENSOR HISTIDINE KINASE TRCS"/>
    <property type="match status" value="1"/>
</dbReference>
<evidence type="ECO:0000313" key="14">
    <source>
        <dbReference type="Proteomes" id="UP001595868"/>
    </source>
</evidence>
<dbReference type="InterPro" id="IPR003661">
    <property type="entry name" value="HisK_dim/P_dom"/>
</dbReference>
<dbReference type="PANTHER" id="PTHR45436">
    <property type="entry name" value="SENSOR HISTIDINE KINASE YKOH"/>
    <property type="match status" value="1"/>
</dbReference>
<dbReference type="EC" id="2.7.13.3" evidence="3"/>
<keyword evidence="6 10" id="KW-0812">Transmembrane</keyword>
<keyword evidence="10" id="KW-0472">Membrane</keyword>
<keyword evidence="9" id="KW-0902">Two-component regulatory system</keyword>
<keyword evidence="5" id="KW-0808">Transferase</keyword>
<dbReference type="CDD" id="cd06225">
    <property type="entry name" value="HAMP"/>
    <property type="match status" value="1"/>
</dbReference>
<dbReference type="Gene3D" id="3.30.565.10">
    <property type="entry name" value="Histidine kinase-like ATPase, C-terminal domain"/>
    <property type="match status" value="1"/>
</dbReference>
<dbReference type="SMART" id="SM00387">
    <property type="entry name" value="HATPase_c"/>
    <property type="match status" value="1"/>
</dbReference>
<dbReference type="InterPro" id="IPR036890">
    <property type="entry name" value="HATPase_C_sf"/>
</dbReference>
<dbReference type="SUPFAM" id="SSF158472">
    <property type="entry name" value="HAMP domain-like"/>
    <property type="match status" value="1"/>
</dbReference>
<dbReference type="SMART" id="SM00304">
    <property type="entry name" value="HAMP"/>
    <property type="match status" value="1"/>
</dbReference>
<protein>
    <recommendedName>
        <fullName evidence="3">histidine kinase</fullName>
        <ecNumber evidence="3">2.7.13.3</ecNumber>
    </recommendedName>
</protein>
<sequence length="378" mass="40154">MSIRWPPQTIRARLTLLYTSLFLASGIALLVLVAVLVFRQPILVTFEPKPGFRGPDVPGLAPLPPPAPAELSVTPTWHTVQALLVTSGIGLAVMAVVSTALGWAVAGRALRPLRIMTVTTRRISERTLHQRLAVAGPRDELTELADTVDELLARLEQAFEAQRRFVANASHELRTPLAMMRTSVDVAVGKPAPVPKQVTVLAGKLYEGLDTADRLLEGLLLLARAQNSAATPVQVVRLADLADAAVGARAEPLAAKRLVVDCRADPVTVVGNATLLRSLVDNLVENAIRHNEPGGWLRIRADARGGRPRLTVENGGPVLDQAAVDLLGQPFQRLGSARTSRPGSGLGLSIVAAVAAAHGGTLVLRARPEGGLYAEVRL</sequence>
<feature type="transmembrane region" description="Helical" evidence="10">
    <location>
        <begin position="12"/>
        <end position="38"/>
    </location>
</feature>
<dbReference type="InterPro" id="IPR003594">
    <property type="entry name" value="HATPase_dom"/>
</dbReference>
<keyword evidence="8 10" id="KW-1133">Transmembrane helix</keyword>
<dbReference type="Pfam" id="PF00672">
    <property type="entry name" value="HAMP"/>
    <property type="match status" value="1"/>
</dbReference>
<feature type="domain" description="Histidine kinase" evidence="11">
    <location>
        <begin position="168"/>
        <end position="378"/>
    </location>
</feature>
<evidence type="ECO:0000256" key="1">
    <source>
        <dbReference type="ARBA" id="ARBA00000085"/>
    </source>
</evidence>
<keyword evidence="14" id="KW-1185">Reference proteome</keyword>
<evidence type="ECO:0000256" key="8">
    <source>
        <dbReference type="ARBA" id="ARBA00022989"/>
    </source>
</evidence>
<keyword evidence="4" id="KW-0597">Phosphoprotein</keyword>
<evidence type="ECO:0000256" key="4">
    <source>
        <dbReference type="ARBA" id="ARBA00022553"/>
    </source>
</evidence>
<feature type="domain" description="HAMP" evidence="12">
    <location>
        <begin position="107"/>
        <end position="160"/>
    </location>
</feature>
<evidence type="ECO:0000256" key="10">
    <source>
        <dbReference type="SAM" id="Phobius"/>
    </source>
</evidence>
<reference evidence="14" key="1">
    <citation type="journal article" date="2019" name="Int. J. Syst. Evol. Microbiol.">
        <title>The Global Catalogue of Microorganisms (GCM) 10K type strain sequencing project: providing services to taxonomists for standard genome sequencing and annotation.</title>
        <authorList>
            <consortium name="The Broad Institute Genomics Platform"/>
            <consortium name="The Broad Institute Genome Sequencing Center for Infectious Disease"/>
            <person name="Wu L."/>
            <person name="Ma J."/>
        </authorList>
    </citation>
    <scope>NUCLEOTIDE SEQUENCE [LARGE SCALE GENOMIC DNA]</scope>
    <source>
        <strain evidence="14">2902at01</strain>
    </source>
</reference>
<dbReference type="PROSITE" id="PS50109">
    <property type="entry name" value="HIS_KIN"/>
    <property type="match status" value="1"/>
</dbReference>
<proteinExistence type="predicted"/>
<comment type="caution">
    <text evidence="13">The sequence shown here is derived from an EMBL/GenBank/DDBJ whole genome shotgun (WGS) entry which is preliminary data.</text>
</comment>
<dbReference type="InterPro" id="IPR005467">
    <property type="entry name" value="His_kinase_dom"/>
</dbReference>
<dbReference type="PROSITE" id="PS50885">
    <property type="entry name" value="HAMP"/>
    <property type="match status" value="1"/>
</dbReference>
<name>A0ABV8KUM9_9ACTN</name>
<evidence type="ECO:0000256" key="7">
    <source>
        <dbReference type="ARBA" id="ARBA00022777"/>
    </source>
</evidence>
<dbReference type="Proteomes" id="UP001595868">
    <property type="component" value="Unassembled WGS sequence"/>
</dbReference>
<dbReference type="CDD" id="cd00082">
    <property type="entry name" value="HisKA"/>
    <property type="match status" value="1"/>
</dbReference>
<gene>
    <name evidence="13" type="ORF">ACFOX0_27740</name>
</gene>
<dbReference type="Pfam" id="PF00512">
    <property type="entry name" value="HisKA"/>
    <property type="match status" value="1"/>
</dbReference>
<evidence type="ECO:0000256" key="9">
    <source>
        <dbReference type="ARBA" id="ARBA00023012"/>
    </source>
</evidence>
<evidence type="ECO:0000259" key="12">
    <source>
        <dbReference type="PROSITE" id="PS50885"/>
    </source>
</evidence>
<dbReference type="CDD" id="cd00075">
    <property type="entry name" value="HATPase"/>
    <property type="match status" value="1"/>
</dbReference>
<accession>A0ABV8KUM9</accession>
<evidence type="ECO:0000256" key="5">
    <source>
        <dbReference type="ARBA" id="ARBA00022679"/>
    </source>
</evidence>
<dbReference type="SMART" id="SM00388">
    <property type="entry name" value="HisKA"/>
    <property type="match status" value="1"/>
</dbReference>
<dbReference type="SUPFAM" id="SSF55874">
    <property type="entry name" value="ATPase domain of HSP90 chaperone/DNA topoisomerase II/histidine kinase"/>
    <property type="match status" value="1"/>
</dbReference>
<dbReference type="EMBL" id="JBHSBN010000027">
    <property type="protein sequence ID" value="MFC4109713.1"/>
    <property type="molecule type" value="Genomic_DNA"/>
</dbReference>
<dbReference type="GO" id="GO:0016301">
    <property type="term" value="F:kinase activity"/>
    <property type="evidence" value="ECO:0007669"/>
    <property type="project" value="UniProtKB-KW"/>
</dbReference>
<organism evidence="13 14">
    <name type="scientific">Micromonospora zhanjiangensis</name>
    <dbReference type="NCBI Taxonomy" id="1522057"/>
    <lineage>
        <taxon>Bacteria</taxon>
        <taxon>Bacillati</taxon>
        <taxon>Actinomycetota</taxon>
        <taxon>Actinomycetes</taxon>
        <taxon>Micromonosporales</taxon>
        <taxon>Micromonosporaceae</taxon>
        <taxon>Micromonospora</taxon>
    </lineage>
</organism>
<evidence type="ECO:0000256" key="3">
    <source>
        <dbReference type="ARBA" id="ARBA00012438"/>
    </source>
</evidence>
<dbReference type="Gene3D" id="6.10.340.10">
    <property type="match status" value="1"/>
</dbReference>